<dbReference type="AlphaFoldDB" id="A0A917F4X1"/>
<evidence type="ECO:0000313" key="3">
    <source>
        <dbReference type="Proteomes" id="UP000605670"/>
    </source>
</evidence>
<evidence type="ECO:0000313" key="2">
    <source>
        <dbReference type="EMBL" id="GGF43432.1"/>
    </source>
</evidence>
<dbReference type="PANTHER" id="PTHR30032:SF8">
    <property type="entry name" value="GERMINATION-SPECIFIC N-ACETYLMURAMOYL-L-ALANINE AMIDASE"/>
    <property type="match status" value="1"/>
</dbReference>
<feature type="chain" id="PRO_5037158045" description="Cell wall binding repeat 2" evidence="1">
    <location>
        <begin position="31"/>
        <end position="472"/>
    </location>
</feature>
<comment type="caution">
    <text evidence="2">The sequence shown here is derived from an EMBL/GenBank/DDBJ whole genome shotgun (WGS) entry which is preliminary data.</text>
</comment>
<sequence>MFTRGMSGRGAVATALAGGTLLASSGAAQAATLDDYEITGVQFVNEDCSRNEYAVTTSVTGTVDDGGGFDRFRVEVWDDGVLKDSRDREVEVGTSRDIYSFLSFVGLYGTGAPGVGIVIDDIDGAGNSVGTLAYEDPFYPEDVDGPCSFDIERIGGETRLETAAMLSAQKFVSADTVIIATSRTYPDALAAAPWAAQLGAPLLLSNPTGLSAATTAELARLQPSSVIVIGGEAALGEGVLDDVAATLPGALVERVGGASRYETSAMIAGQVLQDSTAEVYVASGQGFADALVLSALAARHQAPLVLVRQDDIPSASAAVLATLDFDHLYAAGGPMVLSDAVLTDAADGVPVTRYAGADRYGTAAQVLEQFPAEGRVMVATGADFPDSLTSVPVAARTGAGVALTRPDSVPAAVMTQIDRLIAEVSFPLITIVGGPVAVNPSVEAQLQTLFSSAAAPASRPSGTLTESNIPTE</sequence>
<dbReference type="InterPro" id="IPR051922">
    <property type="entry name" value="Bact_Sporulation_Assoc"/>
</dbReference>
<evidence type="ECO:0008006" key="4">
    <source>
        <dbReference type="Google" id="ProtNLM"/>
    </source>
</evidence>
<reference evidence="2" key="2">
    <citation type="submission" date="2020-09" db="EMBL/GenBank/DDBJ databases">
        <authorList>
            <person name="Sun Q."/>
            <person name="Zhou Y."/>
        </authorList>
    </citation>
    <scope>NUCLEOTIDE SEQUENCE</scope>
    <source>
        <strain evidence="2">CGMCC 1.12160</strain>
    </source>
</reference>
<name>A0A917F4X1_9MICO</name>
<gene>
    <name evidence="2" type="ORF">GCM10011366_09090</name>
</gene>
<dbReference type="PANTHER" id="PTHR30032">
    <property type="entry name" value="N-ACETYLMURAMOYL-L-ALANINE AMIDASE-RELATED"/>
    <property type="match status" value="1"/>
</dbReference>
<keyword evidence="1" id="KW-0732">Signal</keyword>
<feature type="signal peptide" evidence="1">
    <location>
        <begin position="1"/>
        <end position="30"/>
    </location>
</feature>
<organism evidence="2 3">
    <name type="scientific">Ornithinimicrobium tianjinense</name>
    <dbReference type="NCBI Taxonomy" id="1195761"/>
    <lineage>
        <taxon>Bacteria</taxon>
        <taxon>Bacillati</taxon>
        <taxon>Actinomycetota</taxon>
        <taxon>Actinomycetes</taxon>
        <taxon>Micrococcales</taxon>
        <taxon>Ornithinimicrobiaceae</taxon>
        <taxon>Ornithinimicrobium</taxon>
    </lineage>
</organism>
<dbReference type="Gene3D" id="3.40.50.12090">
    <property type="match status" value="2"/>
</dbReference>
<reference evidence="2" key="1">
    <citation type="journal article" date="2014" name="Int. J. Syst. Evol. Microbiol.">
        <title>Complete genome sequence of Corynebacterium casei LMG S-19264T (=DSM 44701T), isolated from a smear-ripened cheese.</title>
        <authorList>
            <consortium name="US DOE Joint Genome Institute (JGI-PGF)"/>
            <person name="Walter F."/>
            <person name="Albersmeier A."/>
            <person name="Kalinowski J."/>
            <person name="Ruckert C."/>
        </authorList>
    </citation>
    <scope>NUCLEOTIDE SEQUENCE</scope>
    <source>
        <strain evidence="2">CGMCC 1.12160</strain>
    </source>
</reference>
<dbReference type="InterPro" id="IPR007253">
    <property type="entry name" value="Cell_wall-bd_2"/>
</dbReference>
<dbReference type="Pfam" id="PF04122">
    <property type="entry name" value="CW_binding_2"/>
    <property type="match status" value="3"/>
</dbReference>
<proteinExistence type="predicted"/>
<evidence type="ECO:0000256" key="1">
    <source>
        <dbReference type="SAM" id="SignalP"/>
    </source>
</evidence>
<dbReference type="Proteomes" id="UP000605670">
    <property type="component" value="Unassembled WGS sequence"/>
</dbReference>
<keyword evidence="3" id="KW-1185">Reference proteome</keyword>
<accession>A0A917F4X1</accession>
<protein>
    <recommendedName>
        <fullName evidence="4">Cell wall binding repeat 2</fullName>
    </recommendedName>
</protein>
<dbReference type="EMBL" id="BMEM01000001">
    <property type="protein sequence ID" value="GGF43432.1"/>
    <property type="molecule type" value="Genomic_DNA"/>
</dbReference>